<dbReference type="GeneID" id="65128984"/>
<organism evidence="1 2">
    <name type="scientific">uncultured phage cr1_1</name>
    <dbReference type="NCBI Taxonomy" id="2772064"/>
    <lineage>
        <taxon>Viruses</taxon>
        <taxon>Duplodnaviria</taxon>
        <taxon>Heunggongvirae</taxon>
        <taxon>Uroviricota</taxon>
        <taxon>Caudoviricetes</taxon>
        <taxon>Crassvirales</taxon>
        <taxon>Suoliviridae</taxon>
        <taxon>Boorivirinae</taxon>
        <taxon>Culoivirus</taxon>
        <taxon>Culoivirus americanus</taxon>
    </lineage>
</organism>
<protein>
    <submittedName>
        <fullName evidence="1">Uncharacterized protein</fullName>
    </submittedName>
</protein>
<accession>A0A7M1RZS8</accession>
<dbReference type="KEGG" id="vg:65128984"/>
<dbReference type="Proteomes" id="UP000594063">
    <property type="component" value="Segment"/>
</dbReference>
<name>A0A7M1RZS8_9CAUD</name>
<proteinExistence type="predicted"/>
<keyword evidence="2" id="KW-1185">Reference proteome</keyword>
<sequence>MSSRIITLNKPGLYVAEHNSTGKQFLVSIGGELPMLRVINIINLSDFVSGFYADATDKQKLQNDMEEHPNTYTYTPIQVKLEKESKDVKEDVLDLSRYSTLVDNKDKLLGMDDNMAVINICKDEGLDVATATEIWKQFKLSLRP</sequence>
<evidence type="ECO:0000313" key="2">
    <source>
        <dbReference type="Proteomes" id="UP000594063"/>
    </source>
</evidence>
<reference evidence="1 2" key="1">
    <citation type="submission" date="2020-07" db="EMBL/GenBank/DDBJ databases">
        <title>Taxonomic proposal: Crassvirales, a new order of highly abundant and diverse bacterial viruses.</title>
        <authorList>
            <person name="Shkoporov A.N."/>
            <person name="Stockdale S.R."/>
            <person name="Guerin E."/>
            <person name="Ross R.P."/>
            <person name="Hill C."/>
        </authorList>
    </citation>
    <scope>NUCLEOTIDE SEQUENCE [LARGE SCALE GENOMIC DNA]</scope>
</reference>
<evidence type="ECO:0000313" key="1">
    <source>
        <dbReference type="EMBL" id="QOR58510.1"/>
    </source>
</evidence>
<dbReference type="EMBL" id="MT774380">
    <property type="protein sequence ID" value="QOR58510.1"/>
    <property type="molecule type" value="Genomic_DNA"/>
</dbReference>
<dbReference type="RefSeq" id="YP_010110668.1">
    <property type="nucleotide sequence ID" value="NC_055873.1"/>
</dbReference>